<evidence type="ECO:0000259" key="4">
    <source>
        <dbReference type="PROSITE" id="PS50240"/>
    </source>
</evidence>
<dbReference type="Pfam" id="PF00089">
    <property type="entry name" value="Trypsin"/>
    <property type="match status" value="1"/>
</dbReference>
<dbReference type="Proteomes" id="UP001153292">
    <property type="component" value="Chromosome 5"/>
</dbReference>
<evidence type="ECO:0000256" key="2">
    <source>
        <dbReference type="RuleBase" id="RU363034"/>
    </source>
</evidence>
<protein>
    <recommendedName>
        <fullName evidence="4">Peptidase S1 domain-containing protein</fullName>
    </recommendedName>
</protein>
<dbReference type="InterPro" id="IPR018114">
    <property type="entry name" value="TRYPSIN_HIS"/>
</dbReference>
<gene>
    <name evidence="5" type="ORF">CHILSU_LOCUS9125</name>
</gene>
<dbReference type="InterPro" id="IPR043504">
    <property type="entry name" value="Peptidase_S1_PA_chymotrypsin"/>
</dbReference>
<organism evidence="5 6">
    <name type="scientific">Chilo suppressalis</name>
    <name type="common">Asiatic rice borer moth</name>
    <dbReference type="NCBI Taxonomy" id="168631"/>
    <lineage>
        <taxon>Eukaryota</taxon>
        <taxon>Metazoa</taxon>
        <taxon>Ecdysozoa</taxon>
        <taxon>Arthropoda</taxon>
        <taxon>Hexapoda</taxon>
        <taxon>Insecta</taxon>
        <taxon>Pterygota</taxon>
        <taxon>Neoptera</taxon>
        <taxon>Endopterygota</taxon>
        <taxon>Lepidoptera</taxon>
        <taxon>Glossata</taxon>
        <taxon>Ditrysia</taxon>
        <taxon>Pyraloidea</taxon>
        <taxon>Crambidae</taxon>
        <taxon>Crambinae</taxon>
        <taxon>Chilo</taxon>
    </lineage>
</organism>
<evidence type="ECO:0000256" key="3">
    <source>
        <dbReference type="SAM" id="SignalP"/>
    </source>
</evidence>
<dbReference type="PANTHER" id="PTHR24252">
    <property type="entry name" value="ACROSIN-RELATED"/>
    <property type="match status" value="1"/>
</dbReference>
<evidence type="ECO:0000256" key="1">
    <source>
        <dbReference type="ARBA" id="ARBA00023157"/>
    </source>
</evidence>
<evidence type="ECO:0000313" key="6">
    <source>
        <dbReference type="Proteomes" id="UP001153292"/>
    </source>
</evidence>
<keyword evidence="2" id="KW-0378">Hydrolase</keyword>
<keyword evidence="1" id="KW-1015">Disulfide bond</keyword>
<dbReference type="PROSITE" id="PS00134">
    <property type="entry name" value="TRYPSIN_HIS"/>
    <property type="match status" value="1"/>
</dbReference>
<dbReference type="EMBL" id="OU963898">
    <property type="protein sequence ID" value="CAH0405757.1"/>
    <property type="molecule type" value="Genomic_DNA"/>
</dbReference>
<dbReference type="InterPro" id="IPR001314">
    <property type="entry name" value="Peptidase_S1A"/>
</dbReference>
<dbReference type="Gene3D" id="2.40.10.10">
    <property type="entry name" value="Trypsin-like serine proteases"/>
    <property type="match status" value="2"/>
</dbReference>
<dbReference type="PROSITE" id="PS50240">
    <property type="entry name" value="TRYPSIN_DOM"/>
    <property type="match status" value="1"/>
</dbReference>
<keyword evidence="2" id="KW-0645">Protease</keyword>
<feature type="domain" description="Peptidase S1" evidence="4">
    <location>
        <begin position="31"/>
        <end position="253"/>
    </location>
</feature>
<feature type="chain" id="PRO_5045432036" description="Peptidase S1 domain-containing protein" evidence="3">
    <location>
        <begin position="17"/>
        <end position="256"/>
    </location>
</feature>
<sequence length="256" mass="27916">MIGSFVFATLCVASYGSILPANDIRLYDSRIVGGVDAPEGAIPYQASLRSLFNSHFCGGTIISKRWVLTAAHCTVSQSPYTFRVIVGTNTLSQGGDSYSVSKVVVHNKYDSRRITNDVSVVRVSRDIEFNDRVQPIQLPDENTEAGADLILTGWGRLSYPGILANKLQMIKLTAVSLEKCRLRYLGINSVFNSQICSLTKSGEGACHGDSGGPLVENGRVVGVVSWGMPCARGFPDVYSRVHSFKDWILEKTSENE</sequence>
<keyword evidence="3" id="KW-0732">Signal</keyword>
<keyword evidence="6" id="KW-1185">Reference proteome</keyword>
<feature type="signal peptide" evidence="3">
    <location>
        <begin position="1"/>
        <end position="16"/>
    </location>
</feature>
<dbReference type="PANTHER" id="PTHR24252:SF7">
    <property type="entry name" value="HYALIN"/>
    <property type="match status" value="1"/>
</dbReference>
<dbReference type="CDD" id="cd00190">
    <property type="entry name" value="Tryp_SPc"/>
    <property type="match status" value="1"/>
</dbReference>
<evidence type="ECO:0000313" key="5">
    <source>
        <dbReference type="EMBL" id="CAH0405757.1"/>
    </source>
</evidence>
<dbReference type="InterPro" id="IPR009003">
    <property type="entry name" value="Peptidase_S1_PA"/>
</dbReference>
<dbReference type="SMART" id="SM00020">
    <property type="entry name" value="Tryp_SPc"/>
    <property type="match status" value="1"/>
</dbReference>
<reference evidence="5" key="1">
    <citation type="submission" date="2021-12" db="EMBL/GenBank/DDBJ databases">
        <authorList>
            <person name="King R."/>
        </authorList>
    </citation>
    <scope>NUCLEOTIDE SEQUENCE</scope>
</reference>
<dbReference type="PROSITE" id="PS00135">
    <property type="entry name" value="TRYPSIN_SER"/>
    <property type="match status" value="1"/>
</dbReference>
<keyword evidence="2" id="KW-0720">Serine protease</keyword>
<dbReference type="SUPFAM" id="SSF50494">
    <property type="entry name" value="Trypsin-like serine proteases"/>
    <property type="match status" value="1"/>
</dbReference>
<name>A0ABN8BDP2_CHISP</name>
<proteinExistence type="predicted"/>
<dbReference type="PRINTS" id="PR00722">
    <property type="entry name" value="CHYMOTRYPSIN"/>
</dbReference>
<accession>A0ABN8BDP2</accession>
<dbReference type="InterPro" id="IPR001254">
    <property type="entry name" value="Trypsin_dom"/>
</dbReference>
<dbReference type="InterPro" id="IPR033116">
    <property type="entry name" value="TRYPSIN_SER"/>
</dbReference>